<feature type="compositionally biased region" description="Low complexity" evidence="1">
    <location>
        <begin position="52"/>
        <end position="80"/>
    </location>
</feature>
<name>A0A2U3PY47_9BRAD</name>
<organism evidence="2 3">
    <name type="scientific">Bradyrhizobium vignae</name>
    <dbReference type="NCBI Taxonomy" id="1549949"/>
    <lineage>
        <taxon>Bacteria</taxon>
        <taxon>Pseudomonadati</taxon>
        <taxon>Pseudomonadota</taxon>
        <taxon>Alphaproteobacteria</taxon>
        <taxon>Hyphomicrobiales</taxon>
        <taxon>Nitrobacteraceae</taxon>
        <taxon>Bradyrhizobium</taxon>
    </lineage>
</organism>
<reference evidence="2 3" key="1">
    <citation type="submission" date="2018-03" db="EMBL/GenBank/DDBJ databases">
        <authorList>
            <person name="Gully D."/>
        </authorList>
    </citation>
    <scope>NUCLEOTIDE SEQUENCE [LARGE SCALE GENOMIC DNA]</scope>
    <source>
        <strain evidence="2">ORS3257</strain>
    </source>
</reference>
<evidence type="ECO:0000256" key="1">
    <source>
        <dbReference type="SAM" id="MobiDB-lite"/>
    </source>
</evidence>
<sequence length="94" mass="10020">MREAMPGLAECQSLLRLLIARGDPKAIRSAKGVIDQFLNTARRRPAPVGTACACSSATHSTSTMSQSACSARSPRSSASLRRSEGVLRSHARDH</sequence>
<dbReference type="AlphaFoldDB" id="A0A2U3PY47"/>
<dbReference type="Proteomes" id="UP000246085">
    <property type="component" value="Chromosome BRAD3257"/>
</dbReference>
<evidence type="ECO:0000313" key="2">
    <source>
        <dbReference type="EMBL" id="SPP94077.1"/>
    </source>
</evidence>
<dbReference type="KEGG" id="bvz:BRAD3257_3027"/>
<protein>
    <submittedName>
        <fullName evidence="2">Uncharacterized protein</fullName>
    </submittedName>
</protein>
<evidence type="ECO:0000313" key="3">
    <source>
        <dbReference type="Proteomes" id="UP000246085"/>
    </source>
</evidence>
<feature type="region of interest" description="Disordered" evidence="1">
    <location>
        <begin position="52"/>
        <end position="94"/>
    </location>
</feature>
<dbReference type="EMBL" id="LS398110">
    <property type="protein sequence ID" value="SPP94077.1"/>
    <property type="molecule type" value="Genomic_DNA"/>
</dbReference>
<gene>
    <name evidence="2" type="ORF">BRAD3257_3027</name>
</gene>
<proteinExistence type="predicted"/>
<feature type="compositionally biased region" description="Basic and acidic residues" evidence="1">
    <location>
        <begin position="81"/>
        <end position="94"/>
    </location>
</feature>
<accession>A0A2U3PY47</accession>